<reference evidence="3" key="1">
    <citation type="submission" date="2022-01" db="EMBL/GenBank/DDBJ databases">
        <title>Complete genome of Methanomicrobium antiquum DSM 21220.</title>
        <authorList>
            <person name="Chen S.-C."/>
            <person name="You Y.-T."/>
            <person name="Zhou Y.-Z."/>
            <person name="Lai M.-C."/>
        </authorList>
    </citation>
    <scope>NUCLEOTIDE SEQUENCE</scope>
    <source>
        <strain evidence="3">DSM 21220</strain>
    </source>
</reference>
<dbReference type="KEGG" id="manq:L1994_01350"/>
<keyword evidence="3" id="KW-0489">Methyltransferase</keyword>
<dbReference type="GeneID" id="79949000"/>
<dbReference type="GO" id="GO:0015948">
    <property type="term" value="P:methanogenesis"/>
    <property type="evidence" value="ECO:0007669"/>
    <property type="project" value="InterPro"/>
</dbReference>
<evidence type="ECO:0000313" key="3">
    <source>
        <dbReference type="EMBL" id="WFN37071.1"/>
    </source>
</evidence>
<keyword evidence="3" id="KW-0808">Transferase</keyword>
<dbReference type="RefSeq" id="WP_278099909.1">
    <property type="nucleotide sequence ID" value="NZ_CP091092.1"/>
</dbReference>
<keyword evidence="1" id="KW-0812">Transmembrane</keyword>
<name>A0AAF0FSE9_9EURY</name>
<dbReference type="NCBIfam" id="NF009776">
    <property type="entry name" value="PRK13275.1"/>
    <property type="match status" value="1"/>
</dbReference>
<dbReference type="NCBIfam" id="TIGR02507">
    <property type="entry name" value="MtrF"/>
    <property type="match status" value="1"/>
</dbReference>
<evidence type="ECO:0000313" key="4">
    <source>
        <dbReference type="Proteomes" id="UP001218895"/>
    </source>
</evidence>
<dbReference type="GO" id="GO:0030269">
    <property type="term" value="F:tetrahydromethanopterin S-methyltransferase activity"/>
    <property type="evidence" value="ECO:0007669"/>
    <property type="project" value="InterPro"/>
</dbReference>
<keyword evidence="1" id="KW-1133">Transmembrane helix</keyword>
<protein>
    <submittedName>
        <fullName evidence="3">Tetrahydromethanopterin S-methyltransferase subunit F</fullName>
        <ecNumber evidence="3">2.1.1.86</ecNumber>
    </submittedName>
</protein>
<organism evidence="3 4">
    <name type="scientific">Methanomicrobium antiquum</name>
    <dbReference type="NCBI Taxonomy" id="487686"/>
    <lineage>
        <taxon>Archaea</taxon>
        <taxon>Methanobacteriati</taxon>
        <taxon>Methanobacteriota</taxon>
        <taxon>Stenosarchaea group</taxon>
        <taxon>Methanomicrobia</taxon>
        <taxon>Methanomicrobiales</taxon>
        <taxon>Methanomicrobiaceae</taxon>
        <taxon>Methanomicrobium</taxon>
    </lineage>
</organism>
<dbReference type="GO" id="GO:0016020">
    <property type="term" value="C:membrane"/>
    <property type="evidence" value="ECO:0007669"/>
    <property type="project" value="InterPro"/>
</dbReference>
<dbReference type="GO" id="GO:0032259">
    <property type="term" value="P:methylation"/>
    <property type="evidence" value="ECO:0007669"/>
    <property type="project" value="UniProtKB-KW"/>
</dbReference>
<evidence type="ECO:0000256" key="1">
    <source>
        <dbReference type="SAM" id="Phobius"/>
    </source>
</evidence>
<dbReference type="AlphaFoldDB" id="A0AAF0FSE9"/>
<dbReference type="EMBL" id="CP091092">
    <property type="protein sequence ID" value="WFN37071.1"/>
    <property type="molecule type" value="Genomic_DNA"/>
</dbReference>
<dbReference type="InterPro" id="IPR013347">
    <property type="entry name" value="MeTrfase_F_su"/>
</dbReference>
<feature type="transmembrane region" description="Helical" evidence="1">
    <location>
        <begin position="41"/>
        <end position="67"/>
    </location>
</feature>
<dbReference type="EC" id="2.1.1.86" evidence="3"/>
<gene>
    <name evidence="3" type="ORF">L1994_01350</name>
</gene>
<feature type="domain" description="Tetrahydromethanopterin S-methyltransferase F subunit" evidence="2">
    <location>
        <begin position="12"/>
        <end position="66"/>
    </location>
</feature>
<dbReference type="Proteomes" id="UP001218895">
    <property type="component" value="Chromosome"/>
</dbReference>
<evidence type="ECO:0000259" key="2">
    <source>
        <dbReference type="Pfam" id="PF09472"/>
    </source>
</evidence>
<keyword evidence="4" id="KW-1185">Reference proteome</keyword>
<accession>A0AAF0FSE9</accession>
<proteinExistence type="predicted"/>
<keyword evidence="1" id="KW-0472">Membrane</keyword>
<sequence>MSDEEKSGPTIIRMAAIEDMVDDIRFKSQILARTNKLESGIMSAGLTGFGIGVAISLVLVLLPVFLIGGI</sequence>
<dbReference type="Pfam" id="PF09472">
    <property type="entry name" value="MtrF"/>
    <property type="match status" value="1"/>
</dbReference>